<dbReference type="OrthoDB" id="46189at2759"/>
<keyword evidence="10" id="KW-1185">Reference proteome</keyword>
<evidence type="ECO:0000256" key="6">
    <source>
        <dbReference type="ARBA" id="ARBA00023034"/>
    </source>
</evidence>
<dbReference type="AlphaFoldDB" id="A0A316Z3Q6"/>
<dbReference type="InterPro" id="IPR033370">
    <property type="entry name" value="COG1"/>
</dbReference>
<evidence type="ECO:0000313" key="9">
    <source>
        <dbReference type="EMBL" id="PWN95542.1"/>
    </source>
</evidence>
<evidence type="ECO:0000256" key="8">
    <source>
        <dbReference type="SAM" id="MobiDB-lite"/>
    </source>
</evidence>
<reference evidence="9 10" key="1">
    <citation type="journal article" date="2018" name="Mol. Biol. Evol.">
        <title>Broad Genomic Sampling Reveals a Smut Pathogenic Ancestry of the Fungal Clade Ustilaginomycotina.</title>
        <authorList>
            <person name="Kijpornyongpan T."/>
            <person name="Mondo S.J."/>
            <person name="Barry K."/>
            <person name="Sandor L."/>
            <person name="Lee J."/>
            <person name="Lipzen A."/>
            <person name="Pangilinan J."/>
            <person name="LaButti K."/>
            <person name="Hainaut M."/>
            <person name="Henrissat B."/>
            <person name="Grigoriev I.V."/>
            <person name="Spatafora J.W."/>
            <person name="Aime M.C."/>
        </authorList>
    </citation>
    <scope>NUCLEOTIDE SEQUENCE [LARGE SCALE GENOMIC DNA]</scope>
    <source>
        <strain evidence="9 10">MCA 4186</strain>
    </source>
</reference>
<keyword evidence="4" id="KW-0813">Transport</keyword>
<keyword evidence="7" id="KW-0472">Membrane</keyword>
<dbReference type="GeneID" id="37270757"/>
<feature type="region of interest" description="Disordered" evidence="8">
    <location>
        <begin position="369"/>
        <end position="388"/>
    </location>
</feature>
<dbReference type="PANTHER" id="PTHR31658">
    <property type="entry name" value="CONSERVED OLIGOMERIC GOLGI COMPLEX SUBUNIT 1"/>
    <property type="match status" value="1"/>
</dbReference>
<dbReference type="STRING" id="58919.A0A316Z3Q6"/>
<feature type="compositionally biased region" description="Low complexity" evidence="8">
    <location>
        <begin position="14"/>
        <end position="27"/>
    </location>
</feature>
<comment type="similarity">
    <text evidence="2">Belongs to the COG1 family.</text>
</comment>
<organism evidence="9 10">
    <name type="scientific">Tilletiopsis washingtonensis</name>
    <dbReference type="NCBI Taxonomy" id="58919"/>
    <lineage>
        <taxon>Eukaryota</taxon>
        <taxon>Fungi</taxon>
        <taxon>Dikarya</taxon>
        <taxon>Basidiomycota</taxon>
        <taxon>Ustilaginomycotina</taxon>
        <taxon>Exobasidiomycetes</taxon>
        <taxon>Entylomatales</taxon>
        <taxon>Entylomatales incertae sedis</taxon>
        <taxon>Tilletiopsis</taxon>
    </lineage>
</organism>
<gene>
    <name evidence="9" type="ORF">FA09DRAFT_331867</name>
</gene>
<evidence type="ECO:0000256" key="7">
    <source>
        <dbReference type="ARBA" id="ARBA00023136"/>
    </source>
</evidence>
<feature type="region of interest" description="Disordered" evidence="8">
    <location>
        <begin position="855"/>
        <end position="879"/>
    </location>
</feature>
<feature type="region of interest" description="Disordered" evidence="8">
    <location>
        <begin position="14"/>
        <end position="34"/>
    </location>
</feature>
<feature type="compositionally biased region" description="Basic and acidic residues" evidence="8">
    <location>
        <begin position="154"/>
        <end position="165"/>
    </location>
</feature>
<evidence type="ECO:0000256" key="1">
    <source>
        <dbReference type="ARBA" id="ARBA00004395"/>
    </source>
</evidence>
<accession>A0A316Z3Q6</accession>
<dbReference type="GO" id="GO:0015031">
    <property type="term" value="P:protein transport"/>
    <property type="evidence" value="ECO:0007669"/>
    <property type="project" value="UniProtKB-KW"/>
</dbReference>
<sequence length="896" mass="93386">MSVRAGRSSIASLAAASEHSAASTSSPPRRRHARTAALNSSLNGSLASLSSLTAPPSGAAAPALDPMAVGDADVVLERMGVREATAWAERVGTAHAALQQDLRSLVSERYRDMLTTADTIISMGASSTSLVTHLSAVHAGADSAAPASRGTASSRRDDGERAEERQAAQLVQMAASLRLVQEAPGVLWEAIAPAGDEATSAAPRGEAQQPGAVEPAALLRASWIARLADAAWQACQQMDADVQRLFPYVAAQHEALAPLRLRISALVSAALERVGSYSETMTLLLCSSLLSSGDSAKLLGLLLQCRQDGIDKALTAQNTTVTLSAALRAYSSTLVQARRAFTSSAPGTPSHIAELLSVLALPDPAADGSMAAVSPPASRSPRDSRRKSSYGFAVQSQAAIRPSFPPSAMTALQTMPSASLIAHLPASVRGHVVAESASESSSAETQIAAWAEATRATFLARIDTLVQRLGTVQALGHAQAAVQSADKTARHEVRALAGERKRVTRSEYVAFADVLLERLAQQSLRVVEMQVGRVVAAVELGARTATTQPAVEITPLAFLFDLPAESSQPHASSSSAPSLSMRLAQRTASLDASLAAVEAAAIAAGADVTSYARRAHRQRRGGGAEEATMPSAHEVLRSEIVARMSAKLLAALEALLAETLAGIEPQEERARSLGRLAAGLAASRTFREALWPPSAGTDAFASVQSALLDIYRRSMAPWIAQAAGAAMTARSMASDAQPRSDDPSRASEPLLRALSSLARRVHAGGLGWGNAELTKDALSAFVREWLAAGDVQASDAQLLRTLLAASGLDTAPVEKLAASSGRDELSERSRRGQLAGLRLELAPFLPPDFARELASAPEADVARASPSPDGPSLLRLAQPARDLPAPQLVSAEAVMQ</sequence>
<dbReference type="RefSeq" id="XP_025595821.1">
    <property type="nucleotide sequence ID" value="XM_025743213.1"/>
</dbReference>
<keyword evidence="6" id="KW-0333">Golgi apparatus</keyword>
<dbReference type="GO" id="GO:0000139">
    <property type="term" value="C:Golgi membrane"/>
    <property type="evidence" value="ECO:0007669"/>
    <property type="project" value="UniProtKB-SubCell"/>
</dbReference>
<evidence type="ECO:0000313" key="10">
    <source>
        <dbReference type="Proteomes" id="UP000245946"/>
    </source>
</evidence>
<protein>
    <recommendedName>
        <fullName evidence="3">Conserved oligomeric Golgi complex subunit 1</fullName>
    </recommendedName>
</protein>
<dbReference type="Proteomes" id="UP000245946">
    <property type="component" value="Unassembled WGS sequence"/>
</dbReference>
<dbReference type="EMBL" id="KZ819303">
    <property type="protein sequence ID" value="PWN95542.1"/>
    <property type="molecule type" value="Genomic_DNA"/>
</dbReference>
<name>A0A316Z3Q6_9BASI</name>
<proteinExistence type="inferred from homology"/>
<dbReference type="PANTHER" id="PTHR31658:SF0">
    <property type="entry name" value="CONSERVED OLIGOMERIC GOLGI COMPLEX SUBUNIT 1"/>
    <property type="match status" value="1"/>
</dbReference>
<dbReference type="GO" id="GO:0006891">
    <property type="term" value="P:intra-Golgi vesicle-mediated transport"/>
    <property type="evidence" value="ECO:0007669"/>
    <property type="project" value="InterPro"/>
</dbReference>
<evidence type="ECO:0000256" key="5">
    <source>
        <dbReference type="ARBA" id="ARBA00022927"/>
    </source>
</evidence>
<comment type="subcellular location">
    <subcellularLocation>
        <location evidence="1">Golgi apparatus membrane</location>
        <topology evidence="1">Peripheral membrane protein</topology>
    </subcellularLocation>
</comment>
<feature type="compositionally biased region" description="Low complexity" evidence="8">
    <location>
        <begin position="369"/>
        <end position="379"/>
    </location>
</feature>
<keyword evidence="5" id="KW-0653">Protein transport</keyword>
<evidence type="ECO:0000256" key="2">
    <source>
        <dbReference type="ARBA" id="ARBA00006653"/>
    </source>
</evidence>
<feature type="region of interest" description="Disordered" evidence="8">
    <location>
        <begin position="141"/>
        <end position="165"/>
    </location>
</feature>
<dbReference type="GO" id="GO:0017119">
    <property type="term" value="C:Golgi transport complex"/>
    <property type="evidence" value="ECO:0007669"/>
    <property type="project" value="InterPro"/>
</dbReference>
<evidence type="ECO:0000256" key="3">
    <source>
        <dbReference type="ARBA" id="ARBA00020978"/>
    </source>
</evidence>
<evidence type="ECO:0000256" key="4">
    <source>
        <dbReference type="ARBA" id="ARBA00022448"/>
    </source>
</evidence>
<dbReference type="Pfam" id="PF08700">
    <property type="entry name" value="VPS51_Exo84_N"/>
    <property type="match status" value="1"/>
</dbReference>